<dbReference type="FunFam" id="2.60.120.330:FF:000001">
    <property type="entry name" value="Protein SRG1"/>
    <property type="match status" value="1"/>
</dbReference>
<proteinExistence type="inferred from homology"/>
<evidence type="ECO:0000256" key="8">
    <source>
        <dbReference type="ARBA" id="ARBA00023004"/>
    </source>
</evidence>
<evidence type="ECO:0000256" key="1">
    <source>
        <dbReference type="ARBA" id="ARBA00001961"/>
    </source>
</evidence>
<dbReference type="Pfam" id="PF14226">
    <property type="entry name" value="DIOX_N"/>
    <property type="match status" value="1"/>
</dbReference>
<dbReference type="PANTHER" id="PTHR47991">
    <property type="entry name" value="OXOGLUTARATE/IRON-DEPENDENT DIOXYGENASE"/>
    <property type="match status" value="1"/>
</dbReference>
<dbReference type="GO" id="GO:0016740">
    <property type="term" value="F:transferase activity"/>
    <property type="evidence" value="ECO:0007669"/>
    <property type="project" value="UniProtKB-KW"/>
</dbReference>
<dbReference type="InterPro" id="IPR027443">
    <property type="entry name" value="IPNS-like_sf"/>
</dbReference>
<dbReference type="SUPFAM" id="SSF51197">
    <property type="entry name" value="Clavaminate synthase-like"/>
    <property type="match status" value="1"/>
</dbReference>
<evidence type="ECO:0000256" key="4">
    <source>
        <dbReference type="ARBA" id="ARBA00022679"/>
    </source>
</evidence>
<keyword evidence="6" id="KW-0223">Dioxygenase</keyword>
<dbReference type="EMBL" id="JAJJMB010008871">
    <property type="protein sequence ID" value="KAI3919647.1"/>
    <property type="molecule type" value="Genomic_DNA"/>
</dbReference>
<dbReference type="GO" id="GO:0016706">
    <property type="term" value="F:2-oxoglutarate-dependent dioxygenase activity"/>
    <property type="evidence" value="ECO:0007669"/>
    <property type="project" value="UniProtKB-ARBA"/>
</dbReference>
<dbReference type="GO" id="GO:0046872">
    <property type="term" value="F:metal ion binding"/>
    <property type="evidence" value="ECO:0007669"/>
    <property type="project" value="UniProtKB-KW"/>
</dbReference>
<dbReference type="GO" id="GO:0097295">
    <property type="term" value="P:morphine biosynthetic process"/>
    <property type="evidence" value="ECO:0007669"/>
    <property type="project" value="UniProtKB-ARBA"/>
</dbReference>
<name>A0AAD4SRC2_9MAGN</name>
<evidence type="ECO:0000256" key="3">
    <source>
        <dbReference type="ARBA" id="ARBA00008056"/>
    </source>
</evidence>
<keyword evidence="4" id="KW-0808">Transferase</keyword>
<feature type="domain" description="Fe2OG dioxygenase" evidence="10">
    <location>
        <begin position="210"/>
        <end position="310"/>
    </location>
</feature>
<evidence type="ECO:0000256" key="5">
    <source>
        <dbReference type="ARBA" id="ARBA00022723"/>
    </source>
</evidence>
<dbReference type="Gene3D" id="2.60.120.330">
    <property type="entry name" value="B-lactam Antibiotic, Isopenicillin N Synthase, Chain"/>
    <property type="match status" value="1"/>
</dbReference>
<dbReference type="InterPro" id="IPR026992">
    <property type="entry name" value="DIOX_N"/>
</dbReference>
<evidence type="ECO:0000256" key="7">
    <source>
        <dbReference type="ARBA" id="ARBA00023002"/>
    </source>
</evidence>
<evidence type="ECO:0000259" key="10">
    <source>
        <dbReference type="PROSITE" id="PS51471"/>
    </source>
</evidence>
<accession>A0AAD4SRC2</accession>
<dbReference type="Proteomes" id="UP001202328">
    <property type="component" value="Unassembled WGS sequence"/>
</dbReference>
<comment type="cofactor">
    <cofactor evidence="2">
        <name>Fe cation</name>
        <dbReference type="ChEBI" id="CHEBI:24875"/>
    </cofactor>
</comment>
<reference evidence="11" key="1">
    <citation type="submission" date="2022-04" db="EMBL/GenBank/DDBJ databases">
        <title>A functionally conserved STORR gene fusion in Papaver species that diverged 16.8 million years ago.</title>
        <authorList>
            <person name="Catania T."/>
        </authorList>
    </citation>
    <scope>NUCLEOTIDE SEQUENCE</scope>
    <source>
        <strain evidence="11">S-188037</strain>
    </source>
</reference>
<dbReference type="InterPro" id="IPR005123">
    <property type="entry name" value="Oxoglu/Fe-dep_dioxygenase_dom"/>
</dbReference>
<keyword evidence="12" id="KW-1185">Reference proteome</keyword>
<comment type="similarity">
    <text evidence="3 9">Belongs to the iron/ascorbate-dependent oxidoreductase family.</text>
</comment>
<keyword evidence="8 9" id="KW-0408">Iron</keyword>
<sequence length="366" mass="41547">MEEPKLINFGSSLFVPSVQELVKQSPGEVPARYIRNDLKPLTDLSGVYMIDQTIPVIDLKNLLSPEPIVGDLELEKLHSACKEWGFFQVVNHGVDFLLVEKVKSEIEGFFNLPMDEKKKFWQVEGDLEGFGQAFVHSEEQKLDWADMFFVFTLPHHMRKPRLFPKLLLPLRETMESYSLEMNELGKALIKSMEKALQMETNIMAELFEGGGQAMRLTYYPPCPQPEHVIGLTPHSDAAGLTILLQLNEVDGLQVKKEKIWVPIKPLPNAFVVNIGDTLEIMSNGIYRSVEHRATINSTKERLSVATFQSPKLDADIGPVLSKITPETPALFRTIGHLDYLKKYVSHKLEGKSLLDSMRIRECDKDK</sequence>
<gene>
    <name evidence="11" type="ORF">MKW98_031780</name>
</gene>
<comment type="caution">
    <text evidence="11">The sequence shown here is derived from an EMBL/GenBank/DDBJ whole genome shotgun (WGS) entry which is preliminary data.</text>
</comment>
<evidence type="ECO:0000313" key="11">
    <source>
        <dbReference type="EMBL" id="KAI3919647.1"/>
    </source>
</evidence>
<evidence type="ECO:0000313" key="12">
    <source>
        <dbReference type="Proteomes" id="UP001202328"/>
    </source>
</evidence>
<protein>
    <recommendedName>
        <fullName evidence="10">Fe2OG dioxygenase domain-containing protein</fullName>
    </recommendedName>
</protein>
<keyword evidence="5 9" id="KW-0479">Metal-binding</keyword>
<comment type="cofactor">
    <cofactor evidence="1">
        <name>L-ascorbate</name>
        <dbReference type="ChEBI" id="CHEBI:38290"/>
    </cofactor>
</comment>
<dbReference type="InterPro" id="IPR044861">
    <property type="entry name" value="IPNS-like_FE2OG_OXY"/>
</dbReference>
<evidence type="ECO:0000256" key="2">
    <source>
        <dbReference type="ARBA" id="ARBA00001962"/>
    </source>
</evidence>
<dbReference type="InterPro" id="IPR050295">
    <property type="entry name" value="Plant_2OG-oxidoreductases"/>
</dbReference>
<evidence type="ECO:0000256" key="9">
    <source>
        <dbReference type="RuleBase" id="RU003682"/>
    </source>
</evidence>
<organism evidence="11 12">
    <name type="scientific">Papaver atlanticum</name>
    <dbReference type="NCBI Taxonomy" id="357466"/>
    <lineage>
        <taxon>Eukaryota</taxon>
        <taxon>Viridiplantae</taxon>
        <taxon>Streptophyta</taxon>
        <taxon>Embryophyta</taxon>
        <taxon>Tracheophyta</taxon>
        <taxon>Spermatophyta</taxon>
        <taxon>Magnoliopsida</taxon>
        <taxon>Ranunculales</taxon>
        <taxon>Papaveraceae</taxon>
        <taxon>Papaveroideae</taxon>
        <taxon>Papaver</taxon>
    </lineage>
</organism>
<dbReference type="PROSITE" id="PS51471">
    <property type="entry name" value="FE2OG_OXY"/>
    <property type="match status" value="1"/>
</dbReference>
<evidence type="ECO:0000256" key="6">
    <source>
        <dbReference type="ARBA" id="ARBA00022964"/>
    </source>
</evidence>
<dbReference type="Pfam" id="PF03171">
    <property type="entry name" value="2OG-FeII_Oxy"/>
    <property type="match status" value="1"/>
</dbReference>
<dbReference type="AlphaFoldDB" id="A0AAD4SRC2"/>
<keyword evidence="7 9" id="KW-0560">Oxidoreductase</keyword>